<dbReference type="GO" id="GO:0012505">
    <property type="term" value="C:endomembrane system"/>
    <property type="evidence" value="ECO:0007669"/>
    <property type="project" value="UniProtKB-SubCell"/>
</dbReference>
<dbReference type="SUPFAM" id="SSF103473">
    <property type="entry name" value="MFS general substrate transporter"/>
    <property type="match status" value="1"/>
</dbReference>
<accession>A0A806KFG0</accession>
<feature type="domain" description="Major facilitator superfamily (MFS) profile" evidence="7">
    <location>
        <begin position="226"/>
        <end position="427"/>
    </location>
</feature>
<feature type="transmembrane region" description="Helical" evidence="6">
    <location>
        <begin position="317"/>
        <end position="337"/>
    </location>
</feature>
<feature type="transmembrane region" description="Helical" evidence="6">
    <location>
        <begin position="106"/>
        <end position="127"/>
    </location>
</feature>
<dbReference type="PANTHER" id="PTHR23519:SF1">
    <property type="entry name" value="AUTOPHAGY-RELATED PROTEIN 22"/>
    <property type="match status" value="1"/>
</dbReference>
<keyword evidence="5 6" id="KW-0472">Membrane</keyword>
<feature type="transmembrane region" description="Helical" evidence="6">
    <location>
        <begin position="82"/>
        <end position="100"/>
    </location>
</feature>
<proteinExistence type="predicted"/>
<feature type="transmembrane region" description="Helical" evidence="6">
    <location>
        <begin position="260"/>
        <end position="280"/>
    </location>
</feature>
<dbReference type="InterPro" id="IPR024671">
    <property type="entry name" value="Atg22-like"/>
</dbReference>
<evidence type="ECO:0000313" key="8">
    <source>
        <dbReference type="EMBL" id="AGS51753.1"/>
    </source>
</evidence>
<dbReference type="PANTHER" id="PTHR23519">
    <property type="entry name" value="AUTOPHAGY-RELATED PROTEIN 22"/>
    <property type="match status" value="1"/>
</dbReference>
<name>A0A806KFG0_9BACT</name>
<evidence type="ECO:0000256" key="4">
    <source>
        <dbReference type="ARBA" id="ARBA00022989"/>
    </source>
</evidence>
<protein>
    <submittedName>
        <fullName evidence="8">Putative membrane protein</fullName>
    </submittedName>
</protein>
<keyword evidence="3 6" id="KW-0812">Transmembrane</keyword>
<feature type="transmembrane region" description="Helical" evidence="6">
    <location>
        <begin position="227"/>
        <end position="248"/>
    </location>
</feature>
<comment type="subcellular location">
    <subcellularLocation>
        <location evidence="1">Endomembrane system</location>
        <topology evidence="1">Multi-pass membrane protein</topology>
    </subcellularLocation>
</comment>
<feature type="transmembrane region" description="Helical" evidence="6">
    <location>
        <begin position="388"/>
        <end position="407"/>
    </location>
</feature>
<feature type="transmembrane region" description="Helical" evidence="6">
    <location>
        <begin position="148"/>
        <end position="168"/>
    </location>
</feature>
<keyword evidence="4 6" id="KW-1133">Transmembrane helix</keyword>
<evidence type="ECO:0000256" key="5">
    <source>
        <dbReference type="ARBA" id="ARBA00023136"/>
    </source>
</evidence>
<dbReference type="InterPro" id="IPR020846">
    <property type="entry name" value="MFS_dom"/>
</dbReference>
<dbReference type="CDD" id="cd17482">
    <property type="entry name" value="MFS_YxiO_like"/>
    <property type="match status" value="1"/>
</dbReference>
<dbReference type="Pfam" id="PF11700">
    <property type="entry name" value="ATG22"/>
    <property type="match status" value="2"/>
</dbReference>
<dbReference type="Gene3D" id="1.20.1250.20">
    <property type="entry name" value="MFS general substrate transporter like domains"/>
    <property type="match status" value="1"/>
</dbReference>
<feature type="transmembrane region" description="Helical" evidence="6">
    <location>
        <begin position="174"/>
        <end position="191"/>
    </location>
</feature>
<feature type="transmembrane region" description="Helical" evidence="6">
    <location>
        <begin position="292"/>
        <end position="311"/>
    </location>
</feature>
<dbReference type="InterPro" id="IPR036259">
    <property type="entry name" value="MFS_trans_sf"/>
</dbReference>
<sequence>MFKSLTKEEKSWIFYDWANSAYTLTITSTIMGLYFLKSATAAIPAVTANAYWGFGNTIATIIVGLLAPILGTIADYKGKKKMFFNFFLFMGLISTLTLALVPSEFWWMLLAVYIVSAIGFSGANVFYDSFVVDVTEDKKMDWISSLGYGMGYIGSTIPFVLCMALVVFAEAYKTAFIVTALWWLVFSIPIMKNVHQKYGIEPEYQYIRKSFKRIWSTLKEIKSHKPIFTFLIAYFLYADGVNTIIKMATTYGRTIGIGESSLLLILLATQFVAFPFAIIYGKMANRFGTKRTIYFGIGTYCFICFIALFMSPDRDQATLTVMFWIVAMLVGTAQGGIQALSRSYFGRIIPKEKANEFFGFYNIFGRFAAVMGTSLFGVISLATGKPNYGIAGIIILFIAAGVVFRFVPDLFRQIKYSAPDASKSHLC</sequence>
<evidence type="ECO:0000256" key="3">
    <source>
        <dbReference type="ARBA" id="ARBA00022692"/>
    </source>
</evidence>
<evidence type="ECO:0000259" key="7">
    <source>
        <dbReference type="PROSITE" id="PS50850"/>
    </source>
</evidence>
<dbReference type="InterPro" id="IPR050495">
    <property type="entry name" value="ATG22/LtaA_families"/>
</dbReference>
<dbReference type="AlphaFoldDB" id="A0A806KFG0"/>
<evidence type="ECO:0000256" key="1">
    <source>
        <dbReference type="ARBA" id="ARBA00004127"/>
    </source>
</evidence>
<keyword evidence="2" id="KW-0813">Transport</keyword>
<organism evidence="8">
    <name type="scientific">uncultured bacterium contig00046</name>
    <dbReference type="NCBI Taxonomy" id="1181532"/>
    <lineage>
        <taxon>Bacteria</taxon>
        <taxon>environmental samples</taxon>
    </lineage>
</organism>
<feature type="transmembrane region" description="Helical" evidence="6">
    <location>
        <begin position="12"/>
        <end position="36"/>
    </location>
</feature>
<feature type="transmembrane region" description="Helical" evidence="6">
    <location>
        <begin position="48"/>
        <end position="70"/>
    </location>
</feature>
<feature type="transmembrane region" description="Helical" evidence="6">
    <location>
        <begin position="358"/>
        <end position="382"/>
    </location>
</feature>
<reference evidence="8" key="1">
    <citation type="submission" date="2012-03" db="EMBL/GenBank/DDBJ databases">
        <title>Functional metagenomics reveals considerable lignocellulase gene clusters in the gut microbiome of a wood-feeding higher termite.</title>
        <authorList>
            <person name="Liu N."/>
        </authorList>
    </citation>
    <scope>NUCLEOTIDE SEQUENCE</scope>
</reference>
<dbReference type="EMBL" id="JQ844170">
    <property type="protein sequence ID" value="AGS51753.1"/>
    <property type="molecule type" value="Genomic_DNA"/>
</dbReference>
<dbReference type="GO" id="GO:0022857">
    <property type="term" value="F:transmembrane transporter activity"/>
    <property type="evidence" value="ECO:0007669"/>
    <property type="project" value="InterPro"/>
</dbReference>
<evidence type="ECO:0000256" key="6">
    <source>
        <dbReference type="SAM" id="Phobius"/>
    </source>
</evidence>
<evidence type="ECO:0000256" key="2">
    <source>
        <dbReference type="ARBA" id="ARBA00022448"/>
    </source>
</evidence>
<dbReference type="PROSITE" id="PS50850">
    <property type="entry name" value="MFS"/>
    <property type="match status" value="1"/>
</dbReference>